<evidence type="ECO:0000256" key="1">
    <source>
        <dbReference type="SAM" id="MobiDB-lite"/>
    </source>
</evidence>
<protein>
    <submittedName>
        <fullName evidence="2">Uncharacterized protein</fullName>
    </submittedName>
</protein>
<feature type="compositionally biased region" description="Basic and acidic residues" evidence="1">
    <location>
        <begin position="40"/>
        <end position="64"/>
    </location>
</feature>
<dbReference type="AlphaFoldDB" id="A0A8S9PFE6"/>
<dbReference type="Proteomes" id="UP000712600">
    <property type="component" value="Unassembled WGS sequence"/>
</dbReference>
<comment type="caution">
    <text evidence="2">The sequence shown here is derived from an EMBL/GenBank/DDBJ whole genome shotgun (WGS) entry which is preliminary data.</text>
</comment>
<organism evidence="2 3">
    <name type="scientific">Brassica cretica</name>
    <name type="common">Mustard</name>
    <dbReference type="NCBI Taxonomy" id="69181"/>
    <lineage>
        <taxon>Eukaryota</taxon>
        <taxon>Viridiplantae</taxon>
        <taxon>Streptophyta</taxon>
        <taxon>Embryophyta</taxon>
        <taxon>Tracheophyta</taxon>
        <taxon>Spermatophyta</taxon>
        <taxon>Magnoliopsida</taxon>
        <taxon>eudicotyledons</taxon>
        <taxon>Gunneridae</taxon>
        <taxon>Pentapetalae</taxon>
        <taxon>rosids</taxon>
        <taxon>malvids</taxon>
        <taxon>Brassicales</taxon>
        <taxon>Brassicaceae</taxon>
        <taxon>Brassiceae</taxon>
        <taxon>Brassica</taxon>
    </lineage>
</organism>
<evidence type="ECO:0000313" key="2">
    <source>
        <dbReference type="EMBL" id="KAF3522233.1"/>
    </source>
</evidence>
<evidence type="ECO:0000313" key="3">
    <source>
        <dbReference type="Proteomes" id="UP000712600"/>
    </source>
</evidence>
<reference evidence="2" key="1">
    <citation type="submission" date="2019-12" db="EMBL/GenBank/DDBJ databases">
        <title>Genome sequencing and annotation of Brassica cretica.</title>
        <authorList>
            <person name="Studholme D.J."/>
            <person name="Sarris P."/>
        </authorList>
    </citation>
    <scope>NUCLEOTIDE SEQUENCE</scope>
    <source>
        <strain evidence="2">PFS-109/04</strain>
        <tissue evidence="2">Leaf</tissue>
    </source>
</reference>
<feature type="region of interest" description="Disordered" evidence="1">
    <location>
        <begin position="40"/>
        <end position="70"/>
    </location>
</feature>
<accession>A0A8S9PFE6</accession>
<sequence length="70" mass="7988">MDRLGRDLTWSLRDVAPVTENASDLTWSLRDVALIDRKRERPHVVAARRRSESNSRAPDTKNASDLDQSL</sequence>
<dbReference type="EMBL" id="QGKX02001347">
    <property type="protein sequence ID" value="KAF3522233.1"/>
    <property type="molecule type" value="Genomic_DNA"/>
</dbReference>
<proteinExistence type="predicted"/>
<gene>
    <name evidence="2" type="ORF">F2Q69_00049436</name>
</gene>
<name>A0A8S9PFE6_BRACR</name>